<evidence type="ECO:0000313" key="6">
    <source>
        <dbReference type="EMBL" id="MFC4402986.1"/>
    </source>
</evidence>
<evidence type="ECO:0000256" key="5">
    <source>
        <dbReference type="SAM" id="SignalP"/>
    </source>
</evidence>
<organism evidence="6 7">
    <name type="scientific">Gracilibacillus xinjiangensis</name>
    <dbReference type="NCBI Taxonomy" id="1193282"/>
    <lineage>
        <taxon>Bacteria</taxon>
        <taxon>Bacillati</taxon>
        <taxon>Bacillota</taxon>
        <taxon>Bacilli</taxon>
        <taxon>Bacillales</taxon>
        <taxon>Bacillaceae</taxon>
        <taxon>Gracilibacillus</taxon>
    </lineage>
</organism>
<evidence type="ECO:0000256" key="4">
    <source>
        <dbReference type="ARBA" id="ARBA00022729"/>
    </source>
</evidence>
<comment type="similarity">
    <text evidence="2">Belongs to the bacterial solute-binding protein 7 family.</text>
</comment>
<dbReference type="CDD" id="cd13603">
    <property type="entry name" value="PBP2_TRAP_Siap_TeaA_like"/>
    <property type="match status" value="1"/>
</dbReference>
<gene>
    <name evidence="6" type="ORF">ACFOY7_07855</name>
</gene>
<dbReference type="InterPro" id="IPR038404">
    <property type="entry name" value="TRAP_DctP_sf"/>
</dbReference>
<feature type="chain" id="PRO_5047500166" evidence="5">
    <location>
        <begin position="22"/>
        <end position="341"/>
    </location>
</feature>
<dbReference type="RefSeq" id="WP_390251095.1">
    <property type="nucleotide sequence ID" value="NZ_JBHSDT010000004.1"/>
</dbReference>
<dbReference type="PROSITE" id="PS51257">
    <property type="entry name" value="PROKAR_LIPOPROTEIN"/>
    <property type="match status" value="1"/>
</dbReference>
<dbReference type="EMBL" id="JBHSDT010000004">
    <property type="protein sequence ID" value="MFC4402986.1"/>
    <property type="molecule type" value="Genomic_DNA"/>
</dbReference>
<keyword evidence="7" id="KW-1185">Reference proteome</keyword>
<dbReference type="InterPro" id="IPR004682">
    <property type="entry name" value="TRAP_DctP"/>
</dbReference>
<dbReference type="Pfam" id="PF03480">
    <property type="entry name" value="DctP"/>
    <property type="match status" value="1"/>
</dbReference>
<comment type="subcellular location">
    <subcellularLocation>
        <location evidence="1">Cell envelope</location>
    </subcellularLocation>
</comment>
<dbReference type="PANTHER" id="PTHR33376:SF4">
    <property type="entry name" value="SIALIC ACID-BINDING PERIPLASMIC PROTEIN SIAP"/>
    <property type="match status" value="1"/>
</dbReference>
<dbReference type="Gene3D" id="3.40.190.170">
    <property type="entry name" value="Bacterial extracellular solute-binding protein, family 7"/>
    <property type="match status" value="1"/>
</dbReference>
<dbReference type="InterPro" id="IPR018389">
    <property type="entry name" value="DctP_fam"/>
</dbReference>
<evidence type="ECO:0000313" key="7">
    <source>
        <dbReference type="Proteomes" id="UP001595882"/>
    </source>
</evidence>
<evidence type="ECO:0000256" key="1">
    <source>
        <dbReference type="ARBA" id="ARBA00004196"/>
    </source>
</evidence>
<reference evidence="7" key="1">
    <citation type="journal article" date="2019" name="Int. J. Syst. Evol. Microbiol.">
        <title>The Global Catalogue of Microorganisms (GCM) 10K type strain sequencing project: providing services to taxonomists for standard genome sequencing and annotation.</title>
        <authorList>
            <consortium name="The Broad Institute Genomics Platform"/>
            <consortium name="The Broad Institute Genome Sequencing Center for Infectious Disease"/>
            <person name="Wu L."/>
            <person name="Ma J."/>
        </authorList>
    </citation>
    <scope>NUCLEOTIDE SEQUENCE [LARGE SCALE GENOMIC DNA]</scope>
    <source>
        <strain evidence="7">CCUG 37865</strain>
    </source>
</reference>
<evidence type="ECO:0000256" key="3">
    <source>
        <dbReference type="ARBA" id="ARBA00022448"/>
    </source>
</evidence>
<protein>
    <submittedName>
        <fullName evidence="6">TRAP transporter substrate-binding protein</fullName>
    </submittedName>
</protein>
<keyword evidence="4 5" id="KW-0732">Signal</keyword>
<accession>A0ABV8WX96</accession>
<comment type="caution">
    <text evidence="6">The sequence shown here is derived from an EMBL/GenBank/DDBJ whole genome shotgun (WGS) entry which is preliminary data.</text>
</comment>
<dbReference type="NCBIfam" id="TIGR00787">
    <property type="entry name" value="dctP"/>
    <property type="match status" value="1"/>
</dbReference>
<name>A0ABV8WX96_9BACI</name>
<dbReference type="PIRSF" id="PIRSF006470">
    <property type="entry name" value="DctB"/>
    <property type="match status" value="1"/>
</dbReference>
<feature type="signal peptide" evidence="5">
    <location>
        <begin position="1"/>
        <end position="21"/>
    </location>
</feature>
<sequence>MKKIVSLIMVLSIALILGACGQTENKSSSEEEGQEPTVLKLGTLMTNTSPEGEAHQYFADLVEEKSNGQLKVEVYPSEQLGAADTQITNVNMGTQDMLAISSTFFKDYDQRLELSTSPFLFEDYNQFQNFFTGDIGKEINQNLIDGGIRNLNTERSFVRGPYRVLLSTKPVKSLEDVKGLKLRVFDSPIYTGGWSHLGANPTVIAWTETYLALNQGMADAVTAPISQVKSMNFAEVAPYMTIIDEYPQDVITVINEETFQSLSEEHQQILIDSANESGIKAEELVMEAAEKDIEIMKEENDLQVFEIDNETWTEAMSSYYDKLVEEGKYEESLINSIRSAK</sequence>
<evidence type="ECO:0000256" key="2">
    <source>
        <dbReference type="ARBA" id="ARBA00009023"/>
    </source>
</evidence>
<dbReference type="NCBIfam" id="NF037995">
    <property type="entry name" value="TRAP_S1"/>
    <property type="match status" value="1"/>
</dbReference>
<proteinExistence type="inferred from homology"/>
<dbReference type="Proteomes" id="UP001595882">
    <property type="component" value="Unassembled WGS sequence"/>
</dbReference>
<keyword evidence="3" id="KW-0813">Transport</keyword>
<dbReference type="PANTHER" id="PTHR33376">
    <property type="match status" value="1"/>
</dbReference>